<protein>
    <submittedName>
        <fullName evidence="2">Uncharacterized protein</fullName>
    </submittedName>
</protein>
<gene>
    <name evidence="2" type="ORF">M569_10381</name>
</gene>
<name>S8CC05_9LAMI</name>
<evidence type="ECO:0000313" key="3">
    <source>
        <dbReference type="Proteomes" id="UP000015453"/>
    </source>
</evidence>
<feature type="transmembrane region" description="Helical" evidence="1">
    <location>
        <begin position="125"/>
        <end position="144"/>
    </location>
</feature>
<accession>S8CC05</accession>
<dbReference type="AlphaFoldDB" id="S8CC05"/>
<dbReference type="PANTHER" id="PTHR33918">
    <property type="entry name" value="OS01G0704200 PROTEIN"/>
    <property type="match status" value="1"/>
</dbReference>
<evidence type="ECO:0000256" key="1">
    <source>
        <dbReference type="SAM" id="Phobius"/>
    </source>
</evidence>
<dbReference type="PANTHER" id="PTHR33918:SF3">
    <property type="entry name" value="CYTOCHROME P450 FAMILY PROTEIN"/>
    <property type="match status" value="1"/>
</dbReference>
<comment type="caution">
    <text evidence="2">The sequence shown here is derived from an EMBL/GenBank/DDBJ whole genome shotgun (WGS) entry which is preliminary data.</text>
</comment>
<keyword evidence="3" id="KW-1185">Reference proteome</keyword>
<organism evidence="2 3">
    <name type="scientific">Genlisea aurea</name>
    <dbReference type="NCBI Taxonomy" id="192259"/>
    <lineage>
        <taxon>Eukaryota</taxon>
        <taxon>Viridiplantae</taxon>
        <taxon>Streptophyta</taxon>
        <taxon>Embryophyta</taxon>
        <taxon>Tracheophyta</taxon>
        <taxon>Spermatophyta</taxon>
        <taxon>Magnoliopsida</taxon>
        <taxon>eudicotyledons</taxon>
        <taxon>Gunneridae</taxon>
        <taxon>Pentapetalae</taxon>
        <taxon>asterids</taxon>
        <taxon>lamiids</taxon>
        <taxon>Lamiales</taxon>
        <taxon>Lentibulariaceae</taxon>
        <taxon>Genlisea</taxon>
    </lineage>
</organism>
<sequence length="202" mass="21856">MPLQLQHIKLGTCSSLYGFSALPFYLLITGVIPTLWLPISSIFLGPHIASLLSLIGLDCIFNLGASLFLLMADFAARPNDGTQSSSPPSSYQFRNMAASVTGFLLPLATLAAAQKGFLQPQLPPIAVAVILAPYLLLLSVQMITESLTWHWPVSPVIYEAYRVLQLTPRAEAGFGDGRGTVVDERDSRADLRVGGCWFLGFS</sequence>
<dbReference type="EMBL" id="AUSU01004849">
    <property type="protein sequence ID" value="EPS64400.1"/>
    <property type="molecule type" value="Genomic_DNA"/>
</dbReference>
<keyword evidence="1" id="KW-0812">Transmembrane</keyword>
<dbReference type="OrthoDB" id="733635at2759"/>
<reference evidence="2 3" key="1">
    <citation type="journal article" date="2013" name="BMC Genomics">
        <title>The miniature genome of a carnivorous plant Genlisea aurea contains a low number of genes and short non-coding sequences.</title>
        <authorList>
            <person name="Leushkin E.V."/>
            <person name="Sutormin R.A."/>
            <person name="Nabieva E.R."/>
            <person name="Penin A.A."/>
            <person name="Kondrashov A.S."/>
            <person name="Logacheva M.D."/>
        </authorList>
    </citation>
    <scope>NUCLEOTIDE SEQUENCE [LARGE SCALE GENOMIC DNA]</scope>
</reference>
<keyword evidence="1" id="KW-1133">Transmembrane helix</keyword>
<feature type="transmembrane region" description="Helical" evidence="1">
    <location>
        <begin position="96"/>
        <end position="113"/>
    </location>
</feature>
<dbReference type="Proteomes" id="UP000015453">
    <property type="component" value="Unassembled WGS sequence"/>
</dbReference>
<keyword evidence="1" id="KW-0472">Membrane</keyword>
<proteinExistence type="predicted"/>
<feature type="transmembrane region" description="Helical" evidence="1">
    <location>
        <begin position="51"/>
        <end position="76"/>
    </location>
</feature>
<evidence type="ECO:0000313" key="2">
    <source>
        <dbReference type="EMBL" id="EPS64400.1"/>
    </source>
</evidence>
<feature type="transmembrane region" description="Helical" evidence="1">
    <location>
        <begin position="24"/>
        <end position="44"/>
    </location>
</feature>